<dbReference type="InterPro" id="IPR040350">
    <property type="entry name" value="TMEM272"/>
</dbReference>
<evidence type="ECO:0000313" key="4">
    <source>
        <dbReference type="Proteomes" id="UP001519460"/>
    </source>
</evidence>
<evidence type="ECO:0000313" key="3">
    <source>
        <dbReference type="EMBL" id="KAK7469494.1"/>
    </source>
</evidence>
<gene>
    <name evidence="3" type="ORF">BaRGS_00036515</name>
</gene>
<name>A0ABD0JBE0_9CAEN</name>
<reference evidence="3 4" key="1">
    <citation type="journal article" date="2023" name="Sci. Data">
        <title>Genome assembly of the Korean intertidal mud-creeper Batillaria attramentaria.</title>
        <authorList>
            <person name="Patra A.K."/>
            <person name="Ho P.T."/>
            <person name="Jun S."/>
            <person name="Lee S.J."/>
            <person name="Kim Y."/>
            <person name="Won Y.J."/>
        </authorList>
    </citation>
    <scope>NUCLEOTIDE SEQUENCE [LARGE SCALE GENOMIC DNA]</scope>
    <source>
        <strain evidence="3">Wonlab-2016</strain>
    </source>
</reference>
<keyword evidence="4" id="KW-1185">Reference proteome</keyword>
<sequence length="206" mass="22737">MDSSEGPPAYTAGSGEQPNPPSYTDVERNSGPPPSYDSLFGKVRAVRNESSGNVDFVKKVIFLILGTIGFTIFLGAKYLDDCPAERYIPIYLVVAGCFGVVRNLFTIGRRCCQKKENEEEEQKAKVNPIESVIDCFMFAWFIAGNVWIYRTKGDFSTDPTAENFCDPTLYWFAFWITTAVYIIMGCCCCCICFCGILAACLSGGSS</sequence>
<feature type="transmembrane region" description="Helical" evidence="2">
    <location>
        <begin position="88"/>
        <end position="105"/>
    </location>
</feature>
<dbReference type="PANTHER" id="PTHR33444">
    <property type="entry name" value="SI:DKEY-19B23.12-RELATED"/>
    <property type="match status" value="1"/>
</dbReference>
<accession>A0ABD0JBE0</accession>
<keyword evidence="2" id="KW-1133">Transmembrane helix</keyword>
<evidence type="ECO:0000256" key="2">
    <source>
        <dbReference type="SAM" id="Phobius"/>
    </source>
</evidence>
<dbReference type="PANTHER" id="PTHR33444:SF2">
    <property type="entry name" value="MARVEL DOMAIN-CONTAINING PROTEIN"/>
    <property type="match status" value="1"/>
</dbReference>
<keyword evidence="2" id="KW-0472">Membrane</keyword>
<dbReference type="Proteomes" id="UP001519460">
    <property type="component" value="Unassembled WGS sequence"/>
</dbReference>
<feature type="transmembrane region" description="Helical" evidence="2">
    <location>
        <begin position="56"/>
        <end position="76"/>
    </location>
</feature>
<comment type="caution">
    <text evidence="3">The sequence shown here is derived from an EMBL/GenBank/DDBJ whole genome shotgun (WGS) entry which is preliminary data.</text>
</comment>
<dbReference type="AlphaFoldDB" id="A0ABD0JBE0"/>
<protein>
    <submittedName>
        <fullName evidence="3">Uncharacterized protein</fullName>
    </submittedName>
</protein>
<feature type="transmembrane region" description="Helical" evidence="2">
    <location>
        <begin position="169"/>
        <end position="201"/>
    </location>
</feature>
<evidence type="ECO:0000256" key="1">
    <source>
        <dbReference type="SAM" id="MobiDB-lite"/>
    </source>
</evidence>
<dbReference type="EMBL" id="JACVVK020000516">
    <property type="protein sequence ID" value="KAK7469494.1"/>
    <property type="molecule type" value="Genomic_DNA"/>
</dbReference>
<organism evidence="3 4">
    <name type="scientific">Batillaria attramentaria</name>
    <dbReference type="NCBI Taxonomy" id="370345"/>
    <lineage>
        <taxon>Eukaryota</taxon>
        <taxon>Metazoa</taxon>
        <taxon>Spiralia</taxon>
        <taxon>Lophotrochozoa</taxon>
        <taxon>Mollusca</taxon>
        <taxon>Gastropoda</taxon>
        <taxon>Caenogastropoda</taxon>
        <taxon>Sorbeoconcha</taxon>
        <taxon>Cerithioidea</taxon>
        <taxon>Batillariidae</taxon>
        <taxon>Batillaria</taxon>
    </lineage>
</organism>
<feature type="transmembrane region" description="Helical" evidence="2">
    <location>
        <begin position="126"/>
        <end position="149"/>
    </location>
</feature>
<keyword evidence="2" id="KW-0812">Transmembrane</keyword>
<feature type="region of interest" description="Disordered" evidence="1">
    <location>
        <begin position="1"/>
        <end position="33"/>
    </location>
</feature>
<proteinExistence type="predicted"/>